<sequence>GGFSRAVAAGDLHPLPGLHGERQPAKQRPLVPLTVQISGFKHHCHCAYSG</sequence>
<feature type="non-terminal residue" evidence="2">
    <location>
        <position position="1"/>
    </location>
</feature>
<dbReference type="EMBL" id="AFCJ01001442">
    <property type="protein sequence ID" value="EHC36460.1"/>
    <property type="molecule type" value="Genomic_DNA"/>
</dbReference>
<evidence type="ECO:0000313" key="2">
    <source>
        <dbReference type="EMBL" id="EHC36460.1"/>
    </source>
</evidence>
<gene>
    <name evidence="2" type="ORF">LTSEALA_3349</name>
</gene>
<dbReference type="Proteomes" id="UP000004642">
    <property type="component" value="Unassembled WGS sequence"/>
</dbReference>
<reference evidence="2 3" key="1">
    <citation type="journal article" date="2011" name="BMC Genomics">
        <title>Genome sequencing reveals diversification of virulence factor content and possible host adaptation in distinct subpopulations of Salmonella enterica.</title>
        <authorList>
            <person name="den Bakker H.C."/>
            <person name="Moreno Switt A.I."/>
            <person name="Govoni G."/>
            <person name="Cummings C.A."/>
            <person name="Ranieri M.L."/>
            <person name="Degoricija L."/>
            <person name="Hoelzer K."/>
            <person name="Rodriguez-Rivera L.D."/>
            <person name="Brown S."/>
            <person name="Bolchacova E."/>
            <person name="Furtado M.R."/>
            <person name="Wiedmann M."/>
        </authorList>
    </citation>
    <scope>NUCLEOTIDE SEQUENCE [LARGE SCALE GENOMIC DNA]</scope>
    <source>
        <strain evidence="2 3">R6-377</strain>
    </source>
</reference>
<feature type="region of interest" description="Disordered" evidence="1">
    <location>
        <begin position="1"/>
        <end position="28"/>
    </location>
</feature>
<organism evidence="2 3">
    <name type="scientific">Salmonella enterica subsp. enterica serovar Alachua str. R6-377</name>
    <dbReference type="NCBI Taxonomy" id="913241"/>
    <lineage>
        <taxon>Bacteria</taxon>
        <taxon>Pseudomonadati</taxon>
        <taxon>Pseudomonadota</taxon>
        <taxon>Gammaproteobacteria</taxon>
        <taxon>Enterobacterales</taxon>
        <taxon>Enterobacteriaceae</taxon>
        <taxon>Salmonella</taxon>
    </lineage>
</organism>
<name>G5LR51_SALET</name>
<proteinExistence type="predicted"/>
<dbReference type="AlphaFoldDB" id="G5LR51"/>
<accession>G5LR51</accession>
<comment type="caution">
    <text evidence="2">The sequence shown here is derived from an EMBL/GenBank/DDBJ whole genome shotgun (WGS) entry which is preliminary data.</text>
</comment>
<protein>
    <submittedName>
        <fullName evidence="2">Uncharacterized protein</fullName>
    </submittedName>
</protein>
<evidence type="ECO:0000256" key="1">
    <source>
        <dbReference type="SAM" id="MobiDB-lite"/>
    </source>
</evidence>
<evidence type="ECO:0000313" key="3">
    <source>
        <dbReference type="Proteomes" id="UP000004642"/>
    </source>
</evidence>